<dbReference type="Proteomes" id="UP000818029">
    <property type="component" value="Chromosome D10"/>
</dbReference>
<dbReference type="InterPro" id="IPR041373">
    <property type="entry name" value="RT_RNaseH"/>
</dbReference>
<name>A0ABM3ASZ7_GOSHI</name>
<dbReference type="InterPro" id="IPR050951">
    <property type="entry name" value="Retrovirus_Pol_polyprotein"/>
</dbReference>
<keyword evidence="2" id="KW-0548">Nucleotidyltransferase</keyword>
<keyword evidence="5" id="KW-0378">Hydrolase</keyword>
<evidence type="ECO:0000256" key="6">
    <source>
        <dbReference type="ARBA" id="ARBA00022918"/>
    </source>
</evidence>
<evidence type="ECO:0000313" key="8">
    <source>
        <dbReference type="Proteomes" id="UP000818029"/>
    </source>
</evidence>
<reference evidence="9" key="2">
    <citation type="submission" date="2025-08" db="UniProtKB">
        <authorList>
            <consortium name="RefSeq"/>
        </authorList>
    </citation>
    <scope>IDENTIFICATION</scope>
</reference>
<dbReference type="SUPFAM" id="SSF53098">
    <property type="entry name" value="Ribonuclease H-like"/>
    <property type="match status" value="1"/>
</dbReference>
<evidence type="ECO:0000259" key="7">
    <source>
        <dbReference type="PROSITE" id="PS50994"/>
    </source>
</evidence>
<keyword evidence="6" id="KW-0695">RNA-directed DNA polymerase</keyword>
<dbReference type="RefSeq" id="XP_040957971.1">
    <property type="nucleotide sequence ID" value="XM_041102037.1"/>
</dbReference>
<keyword evidence="1" id="KW-0808">Transferase</keyword>
<dbReference type="InterPro" id="IPR001584">
    <property type="entry name" value="Integrase_cat-core"/>
</dbReference>
<keyword evidence="8" id="KW-1185">Reference proteome</keyword>
<dbReference type="InterPro" id="IPR012337">
    <property type="entry name" value="RNaseH-like_sf"/>
</dbReference>
<reference evidence="8" key="1">
    <citation type="journal article" date="2020" name="Nat. Genet.">
        <title>Genomic diversifications of five Gossypium allopolyploid species and their impact on cotton improvement.</title>
        <authorList>
            <person name="Chen Z.J."/>
            <person name="Sreedasyam A."/>
            <person name="Ando A."/>
            <person name="Song Q."/>
            <person name="De Santiago L.M."/>
            <person name="Hulse-Kemp A.M."/>
            <person name="Ding M."/>
            <person name="Ye W."/>
            <person name="Kirkbride R.C."/>
            <person name="Jenkins J."/>
            <person name="Plott C."/>
            <person name="Lovell J."/>
            <person name="Lin Y.M."/>
            <person name="Vaughn R."/>
            <person name="Liu B."/>
            <person name="Simpson S."/>
            <person name="Scheffler B.E."/>
            <person name="Wen L."/>
            <person name="Saski C.A."/>
            <person name="Grover C.E."/>
            <person name="Hu G."/>
            <person name="Conover J.L."/>
            <person name="Carlson J.W."/>
            <person name="Shu S."/>
            <person name="Boston L.B."/>
            <person name="Williams M."/>
            <person name="Peterson D.G."/>
            <person name="McGee K."/>
            <person name="Jones D.C."/>
            <person name="Wendel J.F."/>
            <person name="Stelly D.M."/>
            <person name="Grimwood J."/>
            <person name="Schmutz J."/>
        </authorList>
    </citation>
    <scope>NUCLEOTIDE SEQUENCE [LARGE SCALE GENOMIC DNA]</scope>
    <source>
        <strain evidence="8">cv. TM-1</strain>
    </source>
</reference>
<keyword evidence="3" id="KW-0540">Nuclease</keyword>
<protein>
    <recommendedName>
        <fullName evidence="7">Integrase catalytic domain-containing protein</fullName>
    </recommendedName>
</protein>
<dbReference type="PANTHER" id="PTHR37984">
    <property type="entry name" value="PROTEIN CBG26694"/>
    <property type="match status" value="1"/>
</dbReference>
<dbReference type="PROSITE" id="PS50994">
    <property type="entry name" value="INTEGRASE"/>
    <property type="match status" value="1"/>
</dbReference>
<evidence type="ECO:0000256" key="5">
    <source>
        <dbReference type="ARBA" id="ARBA00022801"/>
    </source>
</evidence>
<evidence type="ECO:0000313" key="9">
    <source>
        <dbReference type="RefSeq" id="XP_040957971.1"/>
    </source>
</evidence>
<dbReference type="Gene3D" id="3.30.420.10">
    <property type="entry name" value="Ribonuclease H-like superfamily/Ribonuclease H"/>
    <property type="match status" value="1"/>
</dbReference>
<sequence length="522" mass="60563">MVDKSLILGHVVSSKGIEVDKAKIDIINSLPYPFTVREIRSFLGHAGFYRRFIKNFSKVAESLCELLQKDKKFEFGPKCKEAFDTLKQKLVSAPIVQPPDWNEIMCDASECSVGAVLGQRIDKESHVICYASKTLDAAQSNYTTTEKELLAIVFTLDKFLPYLLRSKVIIFSDHAALRYLIVKKEAKPRFIRWILLLQEFDIEIRDKRGYENLVADHLNRIKVPFDDIPIKEEFPDESLSSTEVRLPCDRGTHFYNKVMEALLAKYGVHHRIATAYHPQTNGQAEVSNREIKTILEKIVRPNRKDWSLRLNDALWAYRTVYKGSIGMTPYRLIFGKACHIPVELEHKAYWVVRQCNMELEPAGKARKLDIQELKEIRNDAYENAHIYKDKTKLFHDKRIAQKHFSIGQKVLLYNSVLKLFPGKLRSRWQGPFIVTQVFTHGAIEIESEESGKRFVVNGQRLERGYRKVLLETDNMQAAHMLNSSDEDDNSIALVRIIRKLQDRQWDFSTEYAYKERYVAVDN</sequence>
<keyword evidence="4" id="KW-0255">Endonuclease</keyword>
<evidence type="ECO:0000256" key="3">
    <source>
        <dbReference type="ARBA" id="ARBA00022722"/>
    </source>
</evidence>
<dbReference type="InterPro" id="IPR043502">
    <property type="entry name" value="DNA/RNA_pol_sf"/>
</dbReference>
<feature type="domain" description="Integrase catalytic" evidence="7">
    <location>
        <begin position="249"/>
        <end position="337"/>
    </location>
</feature>
<proteinExistence type="predicted"/>
<evidence type="ECO:0000256" key="1">
    <source>
        <dbReference type="ARBA" id="ARBA00022679"/>
    </source>
</evidence>
<dbReference type="PANTHER" id="PTHR37984:SF5">
    <property type="entry name" value="PROTEIN NYNRIN-LIKE"/>
    <property type="match status" value="1"/>
</dbReference>
<dbReference type="CDD" id="cd09274">
    <property type="entry name" value="RNase_HI_RT_Ty3"/>
    <property type="match status" value="1"/>
</dbReference>
<evidence type="ECO:0000256" key="4">
    <source>
        <dbReference type="ARBA" id="ARBA00022759"/>
    </source>
</evidence>
<evidence type="ECO:0000256" key="2">
    <source>
        <dbReference type="ARBA" id="ARBA00022695"/>
    </source>
</evidence>
<accession>A0ABM3ASZ7</accession>
<dbReference type="SUPFAM" id="SSF56672">
    <property type="entry name" value="DNA/RNA polymerases"/>
    <property type="match status" value="1"/>
</dbReference>
<dbReference type="Pfam" id="PF13456">
    <property type="entry name" value="RVT_3"/>
    <property type="match status" value="1"/>
</dbReference>
<dbReference type="InterPro" id="IPR036397">
    <property type="entry name" value="RNaseH_sf"/>
</dbReference>
<dbReference type="InterPro" id="IPR043128">
    <property type="entry name" value="Rev_trsase/Diguanyl_cyclase"/>
</dbReference>
<organism evidence="8 9">
    <name type="scientific">Gossypium hirsutum</name>
    <name type="common">Upland cotton</name>
    <name type="synonym">Gossypium mexicanum</name>
    <dbReference type="NCBI Taxonomy" id="3635"/>
    <lineage>
        <taxon>Eukaryota</taxon>
        <taxon>Viridiplantae</taxon>
        <taxon>Streptophyta</taxon>
        <taxon>Embryophyta</taxon>
        <taxon>Tracheophyta</taxon>
        <taxon>Spermatophyta</taxon>
        <taxon>Magnoliopsida</taxon>
        <taxon>eudicotyledons</taxon>
        <taxon>Gunneridae</taxon>
        <taxon>Pentapetalae</taxon>
        <taxon>rosids</taxon>
        <taxon>malvids</taxon>
        <taxon>Malvales</taxon>
        <taxon>Malvaceae</taxon>
        <taxon>Malvoideae</taxon>
        <taxon>Gossypium</taxon>
    </lineage>
</organism>
<dbReference type="InterPro" id="IPR002156">
    <property type="entry name" value="RNaseH_domain"/>
</dbReference>
<dbReference type="Gene3D" id="3.30.70.270">
    <property type="match status" value="1"/>
</dbReference>
<dbReference type="Pfam" id="PF17917">
    <property type="entry name" value="RT_RNaseH"/>
    <property type="match status" value="1"/>
</dbReference>
<gene>
    <name evidence="9" type="primary">LOC121222118</name>
</gene>
<dbReference type="GeneID" id="121222118"/>